<protein>
    <recommendedName>
        <fullName evidence="2">C-type lectin domain-containing protein</fullName>
    </recommendedName>
</protein>
<dbReference type="AlphaFoldDB" id="A0A9D3YW29"/>
<keyword evidence="1" id="KW-0472">Membrane</keyword>
<reference evidence="3" key="2">
    <citation type="submission" date="2020-11" db="EMBL/GenBank/DDBJ databases">
        <authorList>
            <person name="McCartney M.A."/>
            <person name="Auch B."/>
            <person name="Kono T."/>
            <person name="Mallez S."/>
            <person name="Becker A."/>
            <person name="Gohl D.M."/>
            <person name="Silverstein K.A.T."/>
            <person name="Koren S."/>
            <person name="Bechman K.B."/>
            <person name="Herman A."/>
            <person name="Abrahante J.E."/>
            <person name="Garbe J."/>
        </authorList>
    </citation>
    <scope>NUCLEOTIDE SEQUENCE</scope>
    <source>
        <strain evidence="3">Duluth1</strain>
        <tissue evidence="3">Whole animal</tissue>
    </source>
</reference>
<dbReference type="InterPro" id="IPR016187">
    <property type="entry name" value="CTDL_fold"/>
</dbReference>
<keyword evidence="1" id="KW-0812">Transmembrane</keyword>
<dbReference type="CDD" id="cd00037">
    <property type="entry name" value="CLECT"/>
    <property type="match status" value="5"/>
</dbReference>
<comment type="caution">
    <text evidence="3">The sequence shown here is derived from an EMBL/GenBank/DDBJ whole genome shotgun (WGS) entry which is preliminary data.</text>
</comment>
<dbReference type="InterPro" id="IPR016186">
    <property type="entry name" value="C-type_lectin-like/link_sf"/>
</dbReference>
<accession>A0A9D3YW29</accession>
<keyword evidence="4" id="KW-1185">Reference proteome</keyword>
<dbReference type="EMBL" id="JAIWYP010000014">
    <property type="protein sequence ID" value="KAH3708163.1"/>
    <property type="molecule type" value="Genomic_DNA"/>
</dbReference>
<dbReference type="InterPro" id="IPR050111">
    <property type="entry name" value="C-type_lectin/snaclec_domain"/>
</dbReference>
<feature type="domain" description="C-type lectin" evidence="2">
    <location>
        <begin position="269"/>
        <end position="393"/>
    </location>
</feature>
<name>A0A9D3YW29_DREPO</name>
<feature type="domain" description="C-type lectin" evidence="2">
    <location>
        <begin position="89"/>
        <end position="219"/>
    </location>
</feature>
<feature type="transmembrane region" description="Helical" evidence="1">
    <location>
        <begin position="819"/>
        <end position="842"/>
    </location>
</feature>
<feature type="domain" description="C-type lectin" evidence="2">
    <location>
        <begin position="1"/>
        <end position="74"/>
    </location>
</feature>
<sequence length="848" mass="93074">MTDPANDAIFWTGLNDQKTEGAYVWADGSPANQSYIKWNQEPNNYKGQENCGLIYTTGQYNDQTCSLKAAAICEIDNLSPCPNNSWYANNNNCYLFTPFDPISSLMNQQEATSFCASLSGKTNNVAALLSVETTDEHDFIKTTVGSPQLSANEYGWWTSLTDKQTEGFWMFATGPVLDSSVIDWTGEPSTRQGDNCGLVTFGGQFHERVCSLKIRFICERLAYGVTSGSAREYALHHRVAAVILGLTVILLYVGSGVAQNVCDDGWLPYGSNCYKFFTTKSVSVASAQAECVRSASSLVRIHSQDELNWITTTAKAKFPSSGFWTDLNDNPKNSLSQVGTGNWTWGSFENADISLITWGVSPANDGVANCAGVSILGTLSDLDCAARQGFVCKMDASNGCPLGWLSTDTSCFWISDTTDPSQMVTWSAAKAWCSTPLKSNATGAQLMSISVQDDVDFLTNNLPYQGKTAVTYWLGYTYANGQWSWIVPSASAVSLPWQQSPNNVAGMENCGVLRMNGMFDDRNCSSMANFICYQQQYNTQAPDNQGCGQWIRAGKLCYGFIGGSKVAAWQDAKSYCKQHSANLVKVDSFDKQAWLNMQMLDPANDKFMWTGMNDISTEGQYVWSDSSSVNQSYINWNQEPNDYKGQEDCGLISSSGYYNDMSCQQQVAAICEIDNLASCPSSSWVANNNNCYFFTPYKNKTALMNQLEAASFCNSLSVDGNHVGALLSVESAAEHDFIKNQVTNPQYADNAVGWWTSMSDQQTEGYWTFATGPIFDPSLVDWNGEPSTKPDDDCGVITFAGAYHMRPCSWQLNFICERYAYGVTGGAASVTISMFSILTLVLSTRLVV</sequence>
<dbReference type="Proteomes" id="UP000828390">
    <property type="component" value="Unassembled WGS sequence"/>
</dbReference>
<dbReference type="Pfam" id="PF00059">
    <property type="entry name" value="Lectin_C"/>
    <property type="match status" value="6"/>
</dbReference>
<dbReference type="PANTHER" id="PTHR22803">
    <property type="entry name" value="MANNOSE, PHOSPHOLIPASE, LECTIN RECEPTOR RELATED"/>
    <property type="match status" value="1"/>
</dbReference>
<keyword evidence="1" id="KW-1133">Transmembrane helix</keyword>
<dbReference type="SMART" id="SM00034">
    <property type="entry name" value="CLECT"/>
    <property type="match status" value="5"/>
</dbReference>
<gene>
    <name evidence="3" type="ORF">DPMN_067603</name>
</gene>
<feature type="domain" description="C-type lectin" evidence="2">
    <location>
        <begin position="553"/>
        <end position="672"/>
    </location>
</feature>
<proteinExistence type="predicted"/>
<feature type="domain" description="C-type lectin" evidence="2">
    <location>
        <begin position="687"/>
        <end position="817"/>
    </location>
</feature>
<dbReference type="InterPro" id="IPR001304">
    <property type="entry name" value="C-type_lectin-like"/>
</dbReference>
<dbReference type="Gene3D" id="3.10.100.10">
    <property type="entry name" value="Mannose-Binding Protein A, subunit A"/>
    <property type="match status" value="6"/>
</dbReference>
<evidence type="ECO:0000313" key="4">
    <source>
        <dbReference type="Proteomes" id="UP000828390"/>
    </source>
</evidence>
<evidence type="ECO:0000256" key="1">
    <source>
        <dbReference type="SAM" id="Phobius"/>
    </source>
</evidence>
<dbReference type="PROSITE" id="PS50041">
    <property type="entry name" value="C_TYPE_LECTIN_2"/>
    <property type="match status" value="6"/>
</dbReference>
<organism evidence="3 4">
    <name type="scientific">Dreissena polymorpha</name>
    <name type="common">Zebra mussel</name>
    <name type="synonym">Mytilus polymorpha</name>
    <dbReference type="NCBI Taxonomy" id="45954"/>
    <lineage>
        <taxon>Eukaryota</taxon>
        <taxon>Metazoa</taxon>
        <taxon>Spiralia</taxon>
        <taxon>Lophotrochozoa</taxon>
        <taxon>Mollusca</taxon>
        <taxon>Bivalvia</taxon>
        <taxon>Autobranchia</taxon>
        <taxon>Heteroconchia</taxon>
        <taxon>Euheterodonta</taxon>
        <taxon>Imparidentia</taxon>
        <taxon>Neoheterodontei</taxon>
        <taxon>Myida</taxon>
        <taxon>Dreissenoidea</taxon>
        <taxon>Dreissenidae</taxon>
        <taxon>Dreissena</taxon>
    </lineage>
</organism>
<dbReference type="SUPFAM" id="SSF56436">
    <property type="entry name" value="C-type lectin-like"/>
    <property type="match status" value="6"/>
</dbReference>
<feature type="domain" description="C-type lectin" evidence="2">
    <location>
        <begin position="407"/>
        <end position="533"/>
    </location>
</feature>
<evidence type="ECO:0000259" key="2">
    <source>
        <dbReference type="PROSITE" id="PS50041"/>
    </source>
</evidence>
<reference evidence="3" key="1">
    <citation type="journal article" date="2019" name="bioRxiv">
        <title>The Genome of the Zebra Mussel, Dreissena polymorpha: A Resource for Invasive Species Research.</title>
        <authorList>
            <person name="McCartney M.A."/>
            <person name="Auch B."/>
            <person name="Kono T."/>
            <person name="Mallez S."/>
            <person name="Zhang Y."/>
            <person name="Obille A."/>
            <person name="Becker A."/>
            <person name="Abrahante J.E."/>
            <person name="Garbe J."/>
            <person name="Badalamenti J.P."/>
            <person name="Herman A."/>
            <person name="Mangelson H."/>
            <person name="Liachko I."/>
            <person name="Sullivan S."/>
            <person name="Sone E.D."/>
            <person name="Koren S."/>
            <person name="Silverstein K.A.T."/>
            <person name="Beckman K.B."/>
            <person name="Gohl D.M."/>
        </authorList>
    </citation>
    <scope>NUCLEOTIDE SEQUENCE</scope>
    <source>
        <strain evidence="3">Duluth1</strain>
        <tissue evidence="3">Whole animal</tissue>
    </source>
</reference>
<evidence type="ECO:0000313" key="3">
    <source>
        <dbReference type="EMBL" id="KAH3708163.1"/>
    </source>
</evidence>